<keyword evidence="2" id="KW-0472">Membrane</keyword>
<dbReference type="AlphaFoldDB" id="A0A6P4Y2X2"/>
<feature type="transmembrane region" description="Helical" evidence="2">
    <location>
        <begin position="6"/>
        <end position="29"/>
    </location>
</feature>
<dbReference type="OrthoDB" id="9998497at2759"/>
<evidence type="ECO:0000256" key="2">
    <source>
        <dbReference type="SAM" id="Phobius"/>
    </source>
</evidence>
<dbReference type="RefSeq" id="XP_019616784.1">
    <property type="nucleotide sequence ID" value="XM_019761225.1"/>
</dbReference>
<gene>
    <name evidence="4" type="primary">LOC109464276</name>
</gene>
<name>A0A6P4Y2X2_BRABE</name>
<evidence type="ECO:0000313" key="3">
    <source>
        <dbReference type="Proteomes" id="UP000515135"/>
    </source>
</evidence>
<evidence type="ECO:0000256" key="1">
    <source>
        <dbReference type="SAM" id="MobiDB-lite"/>
    </source>
</evidence>
<keyword evidence="3" id="KW-1185">Reference proteome</keyword>
<keyword evidence="2" id="KW-1133">Transmembrane helix</keyword>
<dbReference type="Proteomes" id="UP000515135">
    <property type="component" value="Unplaced"/>
</dbReference>
<organism evidence="3 4">
    <name type="scientific">Branchiostoma belcheri</name>
    <name type="common">Amphioxus</name>
    <dbReference type="NCBI Taxonomy" id="7741"/>
    <lineage>
        <taxon>Eukaryota</taxon>
        <taxon>Metazoa</taxon>
        <taxon>Chordata</taxon>
        <taxon>Cephalochordata</taxon>
        <taxon>Leptocardii</taxon>
        <taxon>Amphioxiformes</taxon>
        <taxon>Branchiostomatidae</taxon>
        <taxon>Branchiostoma</taxon>
    </lineage>
</organism>
<reference evidence="4" key="1">
    <citation type="submission" date="2025-08" db="UniProtKB">
        <authorList>
            <consortium name="RefSeq"/>
        </authorList>
    </citation>
    <scope>IDENTIFICATION</scope>
    <source>
        <tissue evidence="4">Gonad</tissue>
    </source>
</reference>
<keyword evidence="2" id="KW-0812">Transmembrane</keyword>
<evidence type="ECO:0000313" key="4">
    <source>
        <dbReference type="RefSeq" id="XP_019616784.1"/>
    </source>
</evidence>
<dbReference type="KEGG" id="bbel:109464276"/>
<feature type="region of interest" description="Disordered" evidence="1">
    <location>
        <begin position="53"/>
        <end position="72"/>
    </location>
</feature>
<protein>
    <submittedName>
        <fullName evidence="4">Uncharacterized protein LOC109464276</fullName>
    </submittedName>
</protein>
<dbReference type="GeneID" id="109464276"/>
<sequence>MASDDLVNWRLLLAFFLFGLNQILVIYFLKLSGEADQVSCGLREEPAVRIRRELRSMDDSPTSDVTHSNRDDKLDTLKRADRAWDRLQNDLHEKGLEKLFGDKKEKKGRTNPM</sequence>
<proteinExistence type="predicted"/>
<accession>A0A6P4Y2X2</accession>